<reference evidence="2" key="1">
    <citation type="submission" date="2024-06" db="EMBL/GenBank/DDBJ databases">
        <authorList>
            <person name="Campbell A.G."/>
        </authorList>
    </citation>
    <scope>NUCLEOTIDE SEQUENCE</scope>
    <source>
        <strain evidence="2">EM17</strain>
    </source>
</reference>
<dbReference type="Proteomes" id="UP001432995">
    <property type="component" value="Unassembled WGS sequence"/>
</dbReference>
<organism evidence="2 3">
    <name type="scientific">Methylobacterium brachiatum</name>
    <dbReference type="NCBI Taxonomy" id="269660"/>
    <lineage>
        <taxon>Bacteria</taxon>
        <taxon>Pseudomonadati</taxon>
        <taxon>Pseudomonadota</taxon>
        <taxon>Alphaproteobacteria</taxon>
        <taxon>Hyphomicrobiales</taxon>
        <taxon>Methylobacteriaceae</taxon>
        <taxon>Methylobacterium</taxon>
    </lineage>
</organism>
<dbReference type="EMBL" id="JBELQD010000072">
    <property type="protein sequence ID" value="MER2292047.1"/>
    <property type="molecule type" value="Genomic_DNA"/>
</dbReference>
<name>A0ABV1RBI4_9HYPH</name>
<protein>
    <submittedName>
        <fullName evidence="2">Rhamnan synthesis F family protein</fullName>
    </submittedName>
</protein>
<sequence>MERYPDVAAAGVDPLEHYCFYGCLEGRFPNPEAELATISEVVDPVWYCARYPDVAATGADPVRHYLLYGRVEGRYPNPDREPRDVWDTRFDPIWYRARNADLAPFRDDPLEHFRRIGLLEGRAANAAEEDREAWRTTFDPDWYLARNPDVAQRGLDPLEHFITEGLIDRRRPNPHVTLASEPVKAARMDCLKRGEFADEVALFVTHARDGAIKPHIAHHIASLRRFGIQCALIVVCDVADAVVTGAVLDQADHAFRRANAGFDFAAWAHVMRLHPELYKAKILYLVNDSVFGPTHPQALERVVARIRASEADLVGLTDNADRGWHIQSYFLALKQRFLTSEAGRAFFDSVVSYTHKNDVVNEYETQLARYATARGFRAEVLFPTPDWLDATLHNWRRLLRAGFPYLKVGTARALVPSVETADWRVEMETRGYDTAPADLTLARLAGQAVGGASVSSNARHDDEQSALVAMHEFLAAGDTVDLSSGACPLVSVLAVLDGRPARLLRLMRALTLGRHAPIDAVIVDNASIDDTHHVLGRLAGATVVTNVAPLPPLRAARQALARARADVVFLLRPGEGPDVGPSDPPPPADGADGDGRALRAMLGRVWPVGELSFEPLATPAGMPWQAFDLVHQGDRLGTAYAMRRLHAPEALEPLIGFLEPTRVDDTLDPDIL</sequence>
<dbReference type="InterPro" id="IPR007739">
    <property type="entry name" value="RgpF"/>
</dbReference>
<evidence type="ECO:0000313" key="3">
    <source>
        <dbReference type="Proteomes" id="UP001432995"/>
    </source>
</evidence>
<dbReference type="RefSeq" id="WP_350381508.1">
    <property type="nucleotide sequence ID" value="NZ_JBELQD010000072.1"/>
</dbReference>
<gene>
    <name evidence="2" type="ORF">ABS770_27700</name>
</gene>
<evidence type="ECO:0000313" key="2">
    <source>
        <dbReference type="EMBL" id="MER2292047.1"/>
    </source>
</evidence>
<dbReference type="Pfam" id="PF05045">
    <property type="entry name" value="RgpF"/>
    <property type="match status" value="1"/>
</dbReference>
<feature type="region of interest" description="Disordered" evidence="1">
    <location>
        <begin position="573"/>
        <end position="594"/>
    </location>
</feature>
<comment type="caution">
    <text evidence="2">The sequence shown here is derived from an EMBL/GenBank/DDBJ whole genome shotgun (WGS) entry which is preliminary data.</text>
</comment>
<evidence type="ECO:0000256" key="1">
    <source>
        <dbReference type="SAM" id="MobiDB-lite"/>
    </source>
</evidence>
<accession>A0ABV1RBI4</accession>
<keyword evidence="3" id="KW-1185">Reference proteome</keyword>
<proteinExistence type="predicted"/>